<sequence>MGTKSGAELADELINAEQPGEVAHAAGRWLAANLADCGFDTWLKSEKALRRRNGTRAEKIWFQTSTDNRAGQDIVITGIGLLVQDRGIRCDPARPGRTETDTWTCTTRFDEVLDYGRQYTIDLSAPRHRVERLDTFARSIREVGIPWFTYTRNPLNVTDIPERLLDGCLPALIDWLLAIDATEPARILLERWLALGSATDARPAHRRPPPWRTTAFDRGQAIAAADGEPSTDAEWLGWIASRRLNPPARS</sequence>
<name>A0A318KAJ0_9NOCA</name>
<gene>
    <name evidence="1" type="ORF">DFR70_1011005</name>
</gene>
<keyword evidence="2" id="KW-1185">Reference proteome</keyword>
<protein>
    <submittedName>
        <fullName evidence="1">Uncharacterized protein</fullName>
    </submittedName>
</protein>
<evidence type="ECO:0000313" key="2">
    <source>
        <dbReference type="Proteomes" id="UP000247569"/>
    </source>
</evidence>
<dbReference type="AlphaFoldDB" id="A0A318KAJ0"/>
<organism evidence="1 2">
    <name type="scientific">Nocardia tenerifensis</name>
    <dbReference type="NCBI Taxonomy" id="228006"/>
    <lineage>
        <taxon>Bacteria</taxon>
        <taxon>Bacillati</taxon>
        <taxon>Actinomycetota</taxon>
        <taxon>Actinomycetes</taxon>
        <taxon>Mycobacteriales</taxon>
        <taxon>Nocardiaceae</taxon>
        <taxon>Nocardia</taxon>
    </lineage>
</organism>
<reference evidence="1 2" key="1">
    <citation type="submission" date="2018-05" db="EMBL/GenBank/DDBJ databases">
        <title>Genomic Encyclopedia of Type Strains, Phase IV (KMG-IV): sequencing the most valuable type-strain genomes for metagenomic binning, comparative biology and taxonomic classification.</title>
        <authorList>
            <person name="Goeker M."/>
        </authorList>
    </citation>
    <scope>NUCLEOTIDE SEQUENCE [LARGE SCALE GENOMIC DNA]</scope>
    <source>
        <strain evidence="1 2">DSM 44704</strain>
    </source>
</reference>
<dbReference type="Proteomes" id="UP000247569">
    <property type="component" value="Unassembled WGS sequence"/>
</dbReference>
<dbReference type="RefSeq" id="WP_040731219.1">
    <property type="nucleotide sequence ID" value="NZ_QJKF01000001.1"/>
</dbReference>
<proteinExistence type="predicted"/>
<evidence type="ECO:0000313" key="1">
    <source>
        <dbReference type="EMBL" id="PXX71571.1"/>
    </source>
</evidence>
<accession>A0A318KAJ0</accession>
<dbReference type="EMBL" id="QJKF01000001">
    <property type="protein sequence ID" value="PXX71571.1"/>
    <property type="molecule type" value="Genomic_DNA"/>
</dbReference>
<comment type="caution">
    <text evidence="1">The sequence shown here is derived from an EMBL/GenBank/DDBJ whole genome shotgun (WGS) entry which is preliminary data.</text>
</comment>